<dbReference type="AlphaFoldDB" id="A0A0C2XK42"/>
<protein>
    <submittedName>
        <fullName evidence="1">Uncharacterized protein</fullName>
    </submittedName>
</protein>
<organism evidence="1 2">
    <name type="scientific">Amanita muscaria (strain Koide BX008)</name>
    <dbReference type="NCBI Taxonomy" id="946122"/>
    <lineage>
        <taxon>Eukaryota</taxon>
        <taxon>Fungi</taxon>
        <taxon>Dikarya</taxon>
        <taxon>Basidiomycota</taxon>
        <taxon>Agaricomycotina</taxon>
        <taxon>Agaricomycetes</taxon>
        <taxon>Agaricomycetidae</taxon>
        <taxon>Agaricales</taxon>
        <taxon>Pluteineae</taxon>
        <taxon>Amanitaceae</taxon>
        <taxon>Amanita</taxon>
    </lineage>
</organism>
<evidence type="ECO:0000313" key="2">
    <source>
        <dbReference type="Proteomes" id="UP000054549"/>
    </source>
</evidence>
<evidence type="ECO:0000313" key="1">
    <source>
        <dbReference type="EMBL" id="KIL69881.1"/>
    </source>
</evidence>
<gene>
    <name evidence="1" type="ORF">M378DRAFT_157121</name>
</gene>
<keyword evidence="2" id="KW-1185">Reference proteome</keyword>
<reference evidence="1 2" key="1">
    <citation type="submission" date="2014-04" db="EMBL/GenBank/DDBJ databases">
        <title>Evolutionary Origins and Diversification of the Mycorrhizal Mutualists.</title>
        <authorList>
            <consortium name="DOE Joint Genome Institute"/>
            <consortium name="Mycorrhizal Genomics Consortium"/>
            <person name="Kohler A."/>
            <person name="Kuo A."/>
            <person name="Nagy L.G."/>
            <person name="Floudas D."/>
            <person name="Copeland A."/>
            <person name="Barry K.W."/>
            <person name="Cichocki N."/>
            <person name="Veneault-Fourrey C."/>
            <person name="LaButti K."/>
            <person name="Lindquist E.A."/>
            <person name="Lipzen A."/>
            <person name="Lundell T."/>
            <person name="Morin E."/>
            <person name="Murat C."/>
            <person name="Riley R."/>
            <person name="Ohm R."/>
            <person name="Sun H."/>
            <person name="Tunlid A."/>
            <person name="Henrissat B."/>
            <person name="Grigoriev I.V."/>
            <person name="Hibbett D.S."/>
            <person name="Martin F."/>
        </authorList>
    </citation>
    <scope>NUCLEOTIDE SEQUENCE [LARGE SCALE GENOMIC DNA]</scope>
    <source>
        <strain evidence="1 2">Koide BX008</strain>
    </source>
</reference>
<name>A0A0C2XK42_AMAMK</name>
<dbReference type="EMBL" id="KN818225">
    <property type="protein sequence ID" value="KIL69881.1"/>
    <property type="molecule type" value="Genomic_DNA"/>
</dbReference>
<accession>A0A0C2XK42</accession>
<dbReference type="Proteomes" id="UP000054549">
    <property type="component" value="Unassembled WGS sequence"/>
</dbReference>
<proteinExistence type="predicted"/>
<dbReference type="InParanoid" id="A0A0C2XK42"/>
<dbReference type="HOGENOM" id="CLU_2573412_0_0_1"/>
<sequence length="81" mass="9015">MANTPPTTPPAIGPALEDLLDEVGEGDTLLELVRVEVEVAELAVDSGLSPNVYLRNKRINKRGTISYSMIARRSRRTHRMR</sequence>